<dbReference type="InterPro" id="IPR028994">
    <property type="entry name" value="Integrin_alpha_N"/>
</dbReference>
<protein>
    <submittedName>
        <fullName evidence="3">FG-GAP-like repeat-containing protein</fullName>
    </submittedName>
</protein>
<evidence type="ECO:0000256" key="1">
    <source>
        <dbReference type="ARBA" id="ARBA00022729"/>
    </source>
</evidence>
<organism evidence="3 4">
    <name type="scientific">Splendidivirga corallicola</name>
    <dbReference type="NCBI Taxonomy" id="3051826"/>
    <lineage>
        <taxon>Bacteria</taxon>
        <taxon>Pseudomonadati</taxon>
        <taxon>Bacteroidota</taxon>
        <taxon>Cytophagia</taxon>
        <taxon>Cytophagales</taxon>
        <taxon>Splendidivirgaceae</taxon>
        <taxon>Splendidivirga</taxon>
    </lineage>
</organism>
<dbReference type="RefSeq" id="WP_346750102.1">
    <property type="nucleotide sequence ID" value="NZ_JAUJEA010000001.1"/>
</dbReference>
<reference evidence="3" key="1">
    <citation type="submission" date="2023-06" db="EMBL/GenBank/DDBJ databases">
        <title>Genomic of Parafulvivirga corallium.</title>
        <authorList>
            <person name="Wang G."/>
        </authorList>
    </citation>
    <scope>NUCLEOTIDE SEQUENCE</scope>
    <source>
        <strain evidence="3">BMA10</strain>
    </source>
</reference>
<keyword evidence="1" id="KW-0732">Signal</keyword>
<dbReference type="NCBIfam" id="TIGR04183">
    <property type="entry name" value="Por_Secre_tail"/>
    <property type="match status" value="1"/>
</dbReference>
<sequence>MKEYFNKPFALYLFLIPLIVLESYAQNLEEVSQEIGLIYEDRTQVGGGVAFFDYDNDGFDDLYITGGVARDRLYHNNGNGSFEEVGLEAGLIKTQNHVTFGVATGDLNNDGLRDIIVTTSGTSPNLLFQNKGDGTFVEIGKITGLTEIAKSFSASLGDVNQDGFLDIYIANHLRYPNYLYDDDFNVIGFNHECYENFFYINDGTGKFVNQAIDFGVNNNGCSFVSLFTDYDGDNDLDLYVVNDFGEWIKPNAFYINNGPDEPCTDVADLSGTEAKIYGMGVASGDYDEDGDLDLYLTNMGRNLLLNNQGNGMYSDVTELAGVENTYAKDNLPATGWGTGFFDFDNDTYLDLFVANGGFYIPDNHPMQNSLRDSDKLYRNRRDGTFEDISVLEHVADSSRGNGFAYSDFDNDGDLDFIVTVLNTDPDSEDHILFYKNNASDQGGNWLNVKLEGVRNNLDGFGSKVRAYVDGRTFIREVSGGGASFLSQHSSKIHFGLGEYNRIDSLEIIWLGGKRQVFYDISTNQNLTIAEEQIITSISPEDKPASYLNGYGGNDRTLFIEYNLPGTSFAEVELYDLSGKVIFKSFERLEKGSGRKTIRPRTIHSGLHLLKISTYNEVKVFKTLIR</sequence>
<dbReference type="InterPro" id="IPR026444">
    <property type="entry name" value="Secre_tail"/>
</dbReference>
<evidence type="ECO:0000259" key="2">
    <source>
        <dbReference type="Pfam" id="PF07593"/>
    </source>
</evidence>
<dbReference type="PANTHER" id="PTHR16026:SF0">
    <property type="entry name" value="CARTILAGE ACIDIC PROTEIN 1"/>
    <property type="match status" value="1"/>
</dbReference>
<dbReference type="InterPro" id="IPR027039">
    <property type="entry name" value="Crtac1"/>
</dbReference>
<dbReference type="Pfam" id="PF13517">
    <property type="entry name" value="FG-GAP_3"/>
    <property type="match status" value="3"/>
</dbReference>
<dbReference type="EMBL" id="JAUJEA010000001">
    <property type="protein sequence ID" value="MDN5200075.1"/>
    <property type="molecule type" value="Genomic_DNA"/>
</dbReference>
<dbReference type="Gene3D" id="2.130.10.130">
    <property type="entry name" value="Integrin alpha, N-terminal"/>
    <property type="match status" value="2"/>
</dbReference>
<dbReference type="Pfam" id="PF07593">
    <property type="entry name" value="UnbV_ASPIC"/>
    <property type="match status" value="1"/>
</dbReference>
<accession>A0ABT8KH75</accession>
<dbReference type="InterPro" id="IPR013517">
    <property type="entry name" value="FG-GAP"/>
</dbReference>
<evidence type="ECO:0000313" key="4">
    <source>
        <dbReference type="Proteomes" id="UP001172082"/>
    </source>
</evidence>
<name>A0ABT8KH75_9BACT</name>
<dbReference type="InterPro" id="IPR011519">
    <property type="entry name" value="UnbV_ASPIC"/>
</dbReference>
<feature type="domain" description="ASPIC/UnbV" evidence="2">
    <location>
        <begin position="459"/>
        <end position="527"/>
    </location>
</feature>
<proteinExistence type="predicted"/>
<dbReference type="SUPFAM" id="SSF69318">
    <property type="entry name" value="Integrin alpha N-terminal domain"/>
    <property type="match status" value="1"/>
</dbReference>
<dbReference type="PANTHER" id="PTHR16026">
    <property type="entry name" value="CARTILAGE ACIDIC PROTEIN 1"/>
    <property type="match status" value="1"/>
</dbReference>
<comment type="caution">
    <text evidence="3">The sequence shown here is derived from an EMBL/GenBank/DDBJ whole genome shotgun (WGS) entry which is preliminary data.</text>
</comment>
<evidence type="ECO:0000313" key="3">
    <source>
        <dbReference type="EMBL" id="MDN5200075.1"/>
    </source>
</evidence>
<dbReference type="Proteomes" id="UP001172082">
    <property type="component" value="Unassembled WGS sequence"/>
</dbReference>
<gene>
    <name evidence="3" type="ORF">QQ008_01850</name>
</gene>
<keyword evidence="4" id="KW-1185">Reference proteome</keyword>